<protein>
    <submittedName>
        <fullName evidence="2">CPXCG motif-containing cysteine-rich protein</fullName>
    </submittedName>
</protein>
<proteinExistence type="predicted"/>
<dbReference type="OrthoDB" id="9814566at2"/>
<dbReference type="Pfam" id="PF14255">
    <property type="entry name" value="Zn_ribbon_21"/>
    <property type="match status" value="1"/>
</dbReference>
<dbReference type="AlphaFoldDB" id="A0A2U9T1H8"/>
<dbReference type="Proteomes" id="UP000249447">
    <property type="component" value="Chromosome"/>
</dbReference>
<evidence type="ECO:0000313" key="3">
    <source>
        <dbReference type="Proteomes" id="UP000249447"/>
    </source>
</evidence>
<evidence type="ECO:0000313" key="1">
    <source>
        <dbReference type="EMBL" id="AWV06293.1"/>
    </source>
</evidence>
<dbReference type="RefSeq" id="WP_111265467.1">
    <property type="nucleotide sequence ID" value="NZ_CP029843.1"/>
</dbReference>
<keyword evidence="3" id="KW-1185">Reference proteome</keyword>
<dbReference type="KEGG" id="lmb:C9I47_0570"/>
<dbReference type="InterPro" id="IPR025990">
    <property type="entry name" value="zinc_ribbon_bacterial"/>
</dbReference>
<dbReference type="EMBL" id="VICD02000006">
    <property type="protein sequence ID" value="KAB8198761.1"/>
    <property type="molecule type" value="Genomic_DNA"/>
</dbReference>
<dbReference type="Proteomes" id="UP000320431">
    <property type="component" value="Unassembled WGS sequence"/>
</dbReference>
<evidence type="ECO:0000313" key="2">
    <source>
        <dbReference type="EMBL" id="KAB8198761.1"/>
    </source>
</evidence>
<reference evidence="1 3" key="1">
    <citation type="submission" date="2018-05" db="EMBL/GenBank/DDBJ databases">
        <title>The complete genome of Lysobacter maris HZ9B, a marine bacterium antagonistic against terrestrial plant pathogens.</title>
        <authorList>
            <person name="Zhang X.-Q."/>
        </authorList>
    </citation>
    <scope>NUCLEOTIDE SEQUENCE [LARGE SCALE GENOMIC DNA]</scope>
    <source>
        <strain evidence="1 3">HZ9B</strain>
    </source>
</reference>
<reference evidence="2 4" key="2">
    <citation type="submission" date="2019-10" db="EMBL/GenBank/DDBJ databases">
        <title>Lysobacter alkalisoli sp. nov., isolated from saline-alkaline soil.</title>
        <authorList>
            <person name="Sun J.-Q."/>
        </authorList>
    </citation>
    <scope>NUCLEOTIDE SEQUENCE [LARGE SCALE GENOMIC DNA]</scope>
    <source>
        <strain evidence="2 4">KCTC 42381</strain>
    </source>
</reference>
<gene>
    <name evidence="1" type="ORF">C9I47_0570</name>
    <name evidence="2" type="ORF">FKV24_000920</name>
</gene>
<evidence type="ECO:0000313" key="4">
    <source>
        <dbReference type="Proteomes" id="UP000320431"/>
    </source>
</evidence>
<sequence length="63" mass="6840">MEHIVTVACPYCGEPIDLRVEPLPEPQDYVEDCAVCCRPIEVRVDAGDDGGGPRVRVRSGDAL</sequence>
<organism evidence="1 3">
    <name type="scientific">Marilutibacter maris</name>
    <dbReference type="NCBI Taxonomy" id="1605891"/>
    <lineage>
        <taxon>Bacteria</taxon>
        <taxon>Pseudomonadati</taxon>
        <taxon>Pseudomonadota</taxon>
        <taxon>Gammaproteobacteria</taxon>
        <taxon>Lysobacterales</taxon>
        <taxon>Lysobacteraceae</taxon>
        <taxon>Marilutibacter</taxon>
    </lineage>
</organism>
<dbReference type="EMBL" id="CP029843">
    <property type="protein sequence ID" value="AWV06293.1"/>
    <property type="molecule type" value="Genomic_DNA"/>
</dbReference>
<accession>A0A2U9T1H8</accession>
<dbReference type="PIRSF" id="PIRSF037225">
    <property type="entry name" value="UCP037225"/>
    <property type="match status" value="1"/>
</dbReference>
<dbReference type="InterPro" id="IPR017143">
    <property type="entry name" value="UCP037225"/>
</dbReference>
<name>A0A2U9T1H8_9GAMM</name>